<proteinExistence type="predicted"/>
<keyword evidence="5" id="KW-1185">Reference proteome</keyword>
<keyword evidence="2" id="KW-0067">ATP-binding</keyword>
<evidence type="ECO:0000256" key="2">
    <source>
        <dbReference type="ARBA" id="ARBA00022840"/>
    </source>
</evidence>
<name>L0FR16_ECHVK</name>
<dbReference type="OrthoDB" id="9789994at2"/>
<protein>
    <submittedName>
        <fullName evidence="4">ABC-type molybdenum transport system, ATPase component/photorepair protein PhrA</fullName>
    </submittedName>
</protein>
<dbReference type="AlphaFoldDB" id="L0FR16"/>
<accession>L0FR16</accession>
<dbReference type="GO" id="GO:0016887">
    <property type="term" value="F:ATP hydrolysis activity"/>
    <property type="evidence" value="ECO:0007669"/>
    <property type="project" value="InterPro"/>
</dbReference>
<dbReference type="PANTHER" id="PTHR43158:SF2">
    <property type="entry name" value="SKFA PEPTIDE EXPORT ATP-BINDING PROTEIN SKFE"/>
    <property type="match status" value="1"/>
</dbReference>
<organism evidence="4 5">
    <name type="scientific">Echinicola vietnamensis (strain DSM 17526 / LMG 23754 / KMM 6221)</name>
    <dbReference type="NCBI Taxonomy" id="926556"/>
    <lineage>
        <taxon>Bacteria</taxon>
        <taxon>Pseudomonadati</taxon>
        <taxon>Bacteroidota</taxon>
        <taxon>Cytophagia</taxon>
        <taxon>Cytophagales</taxon>
        <taxon>Cyclobacteriaceae</taxon>
        <taxon>Echinicola</taxon>
    </lineage>
</organism>
<dbReference type="InterPro" id="IPR027417">
    <property type="entry name" value="P-loop_NTPase"/>
</dbReference>
<dbReference type="Proteomes" id="UP000010796">
    <property type="component" value="Chromosome"/>
</dbReference>
<reference evidence="5" key="1">
    <citation type="submission" date="2012-02" db="EMBL/GenBank/DDBJ databases">
        <title>The complete genome of Echinicola vietnamensis DSM 17526.</title>
        <authorList>
            <person name="Lucas S."/>
            <person name="Copeland A."/>
            <person name="Lapidus A."/>
            <person name="Glavina del Rio T."/>
            <person name="Dalin E."/>
            <person name="Tice H."/>
            <person name="Bruce D."/>
            <person name="Goodwin L."/>
            <person name="Pitluck S."/>
            <person name="Peters L."/>
            <person name="Ovchinnikova G."/>
            <person name="Teshima H."/>
            <person name="Kyrpides N."/>
            <person name="Mavromatis K."/>
            <person name="Ivanova N."/>
            <person name="Brettin T."/>
            <person name="Detter J.C."/>
            <person name="Han C."/>
            <person name="Larimer F."/>
            <person name="Land M."/>
            <person name="Hauser L."/>
            <person name="Markowitz V."/>
            <person name="Cheng J.-F."/>
            <person name="Hugenholtz P."/>
            <person name="Woyke T."/>
            <person name="Wu D."/>
            <person name="Brambilla E."/>
            <person name="Klenk H.-P."/>
            <person name="Eisen J.A."/>
        </authorList>
    </citation>
    <scope>NUCLEOTIDE SEQUENCE [LARGE SCALE GENOMIC DNA]</scope>
    <source>
        <strain evidence="5">DSM 17526 / LMG 23754 / KMM 6221</strain>
    </source>
</reference>
<feature type="domain" description="ABC transporter" evidence="3">
    <location>
        <begin position="280"/>
        <end position="502"/>
    </location>
</feature>
<keyword evidence="1" id="KW-0547">Nucleotide-binding</keyword>
<dbReference type="eggNOG" id="COG1119">
    <property type="taxonomic scope" value="Bacteria"/>
</dbReference>
<dbReference type="InterPro" id="IPR003439">
    <property type="entry name" value="ABC_transporter-like_ATP-bd"/>
</dbReference>
<dbReference type="Pfam" id="PF00005">
    <property type="entry name" value="ABC_tran"/>
    <property type="match status" value="2"/>
</dbReference>
<dbReference type="PROSITE" id="PS50893">
    <property type="entry name" value="ABC_TRANSPORTER_2"/>
    <property type="match status" value="2"/>
</dbReference>
<dbReference type="GO" id="GO:0005524">
    <property type="term" value="F:ATP binding"/>
    <property type="evidence" value="ECO:0007669"/>
    <property type="project" value="UniProtKB-KW"/>
</dbReference>
<dbReference type="PANTHER" id="PTHR43158">
    <property type="entry name" value="SKFA PEPTIDE EXPORT ATP-BINDING PROTEIN SKFE"/>
    <property type="match status" value="1"/>
</dbReference>
<dbReference type="Gene3D" id="3.40.50.300">
    <property type="entry name" value="P-loop containing nucleotide triphosphate hydrolases"/>
    <property type="match status" value="2"/>
</dbReference>
<dbReference type="SUPFAM" id="SSF52540">
    <property type="entry name" value="P-loop containing nucleoside triphosphate hydrolases"/>
    <property type="match status" value="2"/>
</dbReference>
<dbReference type="EMBL" id="CP003346">
    <property type="protein sequence ID" value="AGA76394.1"/>
    <property type="molecule type" value="Genomic_DNA"/>
</dbReference>
<sequence length="502" mass="56726">MTQDIFLSIEGAKVKYLDRTIFQELDFSMSTGENWAILSASGAEKTAFLDTILGKTILSAGRVTRDFAVAYQQKMTAEGKINSFRDLIAVVSQRYTFTNKSNLQNFYYQQRFNSSESEEAATVKEQLESVEAKQSGHWNVKNVMDLLELQSLGEKSLIKLSNGESRRLAIACALLRNPRLFLMDQPMTGLDVSTREHFGEVLKAITASRIQVIMTTSPDEIPEAISHVAILDGGKVVQVAKREEVHQVDLVDHAALSGFDHKRLDELIQLKPVEKFDTLIQMNHVHIEYNKKVILDDVNWQVNQGECWALRGHNGAGKSTLLSLINGENPQAYANDLVLFDRKRGTGETIWDIKRPIGFVSPELARYFPANQTCLKVVLSGLFDTMGLFKKVTPEQEQQAMDWLKLFRIAHVAQLRLTQIPLENQRFCLLARAMIKSPALLILDEAAQGMDDEQRILFRETIDHIGSHPDVSMIYVSHYEQDVPQVVDHELVLEEGKVVKQV</sequence>
<feature type="domain" description="ABC transporter" evidence="3">
    <location>
        <begin position="7"/>
        <end position="258"/>
    </location>
</feature>
<dbReference type="HOGENOM" id="CLU_000604_45_0_10"/>
<evidence type="ECO:0000313" key="5">
    <source>
        <dbReference type="Proteomes" id="UP000010796"/>
    </source>
</evidence>
<evidence type="ECO:0000313" key="4">
    <source>
        <dbReference type="EMBL" id="AGA76394.1"/>
    </source>
</evidence>
<gene>
    <name evidence="4" type="ordered locus">Echvi_0097</name>
</gene>
<evidence type="ECO:0000256" key="1">
    <source>
        <dbReference type="ARBA" id="ARBA00022741"/>
    </source>
</evidence>
<dbReference type="STRING" id="926556.Echvi_0097"/>
<dbReference type="SMART" id="SM00382">
    <property type="entry name" value="AAA"/>
    <property type="match status" value="2"/>
</dbReference>
<dbReference type="RefSeq" id="WP_015263962.1">
    <property type="nucleotide sequence ID" value="NC_019904.1"/>
</dbReference>
<evidence type="ECO:0000259" key="3">
    <source>
        <dbReference type="PROSITE" id="PS50893"/>
    </source>
</evidence>
<dbReference type="InterPro" id="IPR003593">
    <property type="entry name" value="AAA+_ATPase"/>
</dbReference>
<dbReference type="KEGG" id="evi:Echvi_0097"/>
<dbReference type="CDD" id="cd00267">
    <property type="entry name" value="ABC_ATPase"/>
    <property type="match status" value="1"/>
</dbReference>